<reference evidence="2" key="1">
    <citation type="submission" date="2024-02" db="UniProtKB">
        <authorList>
            <consortium name="WormBaseParasite"/>
        </authorList>
    </citation>
    <scope>IDENTIFICATION</scope>
</reference>
<dbReference type="WBParaSite" id="MBELARI_LOCUS11009">
    <property type="protein sequence ID" value="MBELARI_LOCUS11009"/>
    <property type="gene ID" value="MBELARI_LOCUS11009"/>
</dbReference>
<evidence type="ECO:0000313" key="2">
    <source>
        <dbReference type="WBParaSite" id="MBELARI_LOCUS11009"/>
    </source>
</evidence>
<accession>A0AAF3EAQ2</accession>
<dbReference type="AlphaFoldDB" id="A0AAF3EAQ2"/>
<name>A0AAF3EAQ2_9BILA</name>
<protein>
    <submittedName>
        <fullName evidence="2">Borealin</fullName>
    </submittedName>
</protein>
<proteinExistence type="predicted"/>
<dbReference type="Proteomes" id="UP000887575">
    <property type="component" value="Unassembled WGS sequence"/>
</dbReference>
<organism evidence="1 2">
    <name type="scientific">Mesorhabditis belari</name>
    <dbReference type="NCBI Taxonomy" id="2138241"/>
    <lineage>
        <taxon>Eukaryota</taxon>
        <taxon>Metazoa</taxon>
        <taxon>Ecdysozoa</taxon>
        <taxon>Nematoda</taxon>
        <taxon>Chromadorea</taxon>
        <taxon>Rhabditida</taxon>
        <taxon>Rhabditina</taxon>
        <taxon>Rhabditomorpha</taxon>
        <taxon>Rhabditoidea</taxon>
        <taxon>Rhabditidae</taxon>
        <taxon>Mesorhabditinae</taxon>
        <taxon>Mesorhabditis</taxon>
    </lineage>
</organism>
<sequence>MPPKRRRKMQVDAASDFVTKFCEEGSKLNEEAEQYLSQRDCPYLTVDNPYLMDVYTNLKKHFTNELLSKNVEQFLNVDEFNPKLMTPKENVRRKVKEEVFSPMEVDQPAAAFNHPPTVLRAPIERDARTLTVATPLGNRNVRVPKMLSNIAPRLKNTENVVAGRVIGADEITFSINGSPVVGPAGITAVLDEVLSKPEEEMTPTSKQLATTLKAVLLKKLNE</sequence>
<evidence type="ECO:0000313" key="1">
    <source>
        <dbReference type="Proteomes" id="UP000887575"/>
    </source>
</evidence>
<keyword evidence="1" id="KW-1185">Reference proteome</keyword>